<dbReference type="Gene3D" id="2.40.170.20">
    <property type="entry name" value="TonB-dependent receptor, beta-barrel domain"/>
    <property type="match status" value="1"/>
</dbReference>
<evidence type="ECO:0000256" key="2">
    <source>
        <dbReference type="ARBA" id="ARBA00022448"/>
    </source>
</evidence>
<dbReference type="CDD" id="cd01347">
    <property type="entry name" value="ligand_gated_channel"/>
    <property type="match status" value="1"/>
</dbReference>
<dbReference type="Pfam" id="PF07715">
    <property type="entry name" value="Plug"/>
    <property type="match status" value="1"/>
</dbReference>
<sequence>MHMNRLVKTALLAGAAMGAITSAAYAQDAQAQDAEPISSVEDIIVTARRTEESAQKTPLSLTAFSGATLERAGAQQVTDLQGAVPNLNLVQGRGSSNSTNIYIRGVGQPDALQTFDPAVGVYVDDVYYSRIRGSQFDLLDLERVEILRGPQGTLYGKNTIGGAMKLVSRRPGQEFRARASAAYGDYDLMEVQGAISGPVTDTLALGLSVLHSERGGYVVDPVTGAEYNDKNTSAARASLAWDPTSTFRIDLNVDYSKDDAGMTVGQATNSLTYLGYGVAYPVATPTPEYNFKTRTTPGLPNETRLETWGTALRMTWDLSDALTLKSITSYRELNTDDYIDFDATQLEIADALVAVDQKQTSQELQLTYDSGPLTAVGGLYYLKEDVSSHQESYNDDLLGPLYGNATFIRYIDDALETTSKAAYANVSYAVTDALRVSAGVRYTKEEKDYARSTSVVSSFLLGGLPILNTSYAFAPPTGEYEDTSIMLSADYQLSPDAMVYARYSQGFKSGGFNGRANSATEATEYQPETADSFEVGAKTQYWDNRLRLNLAAFMTKYDDFQARVSGIEVPPGGGVPTPVLSVINAGSLDIFGFEVEGVLAPMRGLTLDTQIGFLDADYKEFNDARFTAFGGSRAFQDPAFSPKWTVRVGGQYEWTLDGGSSVTFGAAAKYRSRMALAVDNTLINTDTELPGMYQDSYWLYDARVVWSDAADRYSVGLYGQNLADEVYKTDAQEFSSIGNIRTAYYGAPRTWMVKVTAKY</sequence>
<evidence type="ECO:0000313" key="16">
    <source>
        <dbReference type="EMBL" id="MET4684065.1"/>
    </source>
</evidence>
<evidence type="ECO:0000256" key="8">
    <source>
        <dbReference type="ARBA" id="ARBA00023077"/>
    </source>
</evidence>
<evidence type="ECO:0000256" key="9">
    <source>
        <dbReference type="ARBA" id="ARBA00023136"/>
    </source>
</evidence>
<feature type="domain" description="TonB-dependent receptor plug" evidence="15">
    <location>
        <begin position="54"/>
        <end position="163"/>
    </location>
</feature>
<feature type="signal peptide" evidence="13">
    <location>
        <begin position="1"/>
        <end position="26"/>
    </location>
</feature>
<organism evidence="16 17">
    <name type="scientific">Brevundimonas faecalis</name>
    <dbReference type="NCBI Taxonomy" id="947378"/>
    <lineage>
        <taxon>Bacteria</taxon>
        <taxon>Pseudomonadati</taxon>
        <taxon>Pseudomonadota</taxon>
        <taxon>Alphaproteobacteria</taxon>
        <taxon>Caulobacterales</taxon>
        <taxon>Caulobacteraceae</taxon>
        <taxon>Brevundimonas</taxon>
    </lineage>
</organism>
<keyword evidence="4" id="KW-0410">Iron transport</keyword>
<evidence type="ECO:0000259" key="14">
    <source>
        <dbReference type="Pfam" id="PF00593"/>
    </source>
</evidence>
<proteinExistence type="inferred from homology"/>
<dbReference type="InterPro" id="IPR000531">
    <property type="entry name" value="Beta-barrel_TonB"/>
</dbReference>
<feature type="chain" id="PRO_5046396628" evidence="13">
    <location>
        <begin position="27"/>
        <end position="759"/>
    </location>
</feature>
<evidence type="ECO:0000256" key="11">
    <source>
        <dbReference type="PROSITE-ProRule" id="PRU01360"/>
    </source>
</evidence>
<protein>
    <submittedName>
        <fullName evidence="16">Iron complex outermembrane receptor protein</fullName>
    </submittedName>
</protein>
<keyword evidence="8 12" id="KW-0798">TonB box</keyword>
<reference evidence="16 17" key="1">
    <citation type="submission" date="2024-06" db="EMBL/GenBank/DDBJ databases">
        <title>Sorghum-associated microbial communities from plants grown in Nebraska, USA.</title>
        <authorList>
            <person name="Schachtman D."/>
        </authorList>
    </citation>
    <scope>NUCLEOTIDE SEQUENCE [LARGE SCALE GENOMIC DNA]</scope>
    <source>
        <strain evidence="16 17">2814</strain>
    </source>
</reference>
<keyword evidence="10 11" id="KW-0998">Cell outer membrane</keyword>
<dbReference type="InterPro" id="IPR012910">
    <property type="entry name" value="Plug_dom"/>
</dbReference>
<evidence type="ECO:0000256" key="3">
    <source>
        <dbReference type="ARBA" id="ARBA00022452"/>
    </source>
</evidence>
<dbReference type="Proteomes" id="UP001549313">
    <property type="component" value="Unassembled WGS sequence"/>
</dbReference>
<gene>
    <name evidence="16" type="ORF">ABIE19_001995</name>
</gene>
<keyword evidence="2 11" id="KW-0813">Transport</keyword>
<dbReference type="PROSITE" id="PS52016">
    <property type="entry name" value="TONB_DEPENDENT_REC_3"/>
    <property type="match status" value="1"/>
</dbReference>
<keyword evidence="3 11" id="KW-1134">Transmembrane beta strand</keyword>
<dbReference type="InterPro" id="IPR036942">
    <property type="entry name" value="Beta-barrel_TonB_sf"/>
</dbReference>
<accession>A0ABV2RBW0</accession>
<keyword evidence="17" id="KW-1185">Reference proteome</keyword>
<comment type="subcellular location">
    <subcellularLocation>
        <location evidence="1 11">Cell outer membrane</location>
        <topology evidence="1 11">Multi-pass membrane protein</topology>
    </subcellularLocation>
</comment>
<evidence type="ECO:0000313" key="17">
    <source>
        <dbReference type="Proteomes" id="UP001549313"/>
    </source>
</evidence>
<comment type="similarity">
    <text evidence="11 12">Belongs to the TonB-dependent receptor family.</text>
</comment>
<dbReference type="SUPFAM" id="SSF56935">
    <property type="entry name" value="Porins"/>
    <property type="match status" value="1"/>
</dbReference>
<keyword evidence="16" id="KW-0675">Receptor</keyword>
<evidence type="ECO:0000256" key="6">
    <source>
        <dbReference type="ARBA" id="ARBA00023004"/>
    </source>
</evidence>
<keyword evidence="9 11" id="KW-0472">Membrane</keyword>
<evidence type="ECO:0000256" key="13">
    <source>
        <dbReference type="SAM" id="SignalP"/>
    </source>
</evidence>
<keyword evidence="7" id="KW-0406">Ion transport</keyword>
<evidence type="ECO:0000256" key="1">
    <source>
        <dbReference type="ARBA" id="ARBA00004571"/>
    </source>
</evidence>
<evidence type="ECO:0000256" key="10">
    <source>
        <dbReference type="ARBA" id="ARBA00023237"/>
    </source>
</evidence>
<evidence type="ECO:0000256" key="7">
    <source>
        <dbReference type="ARBA" id="ARBA00023065"/>
    </source>
</evidence>
<keyword evidence="13" id="KW-0732">Signal</keyword>
<dbReference type="Pfam" id="PF00593">
    <property type="entry name" value="TonB_dep_Rec_b-barrel"/>
    <property type="match status" value="1"/>
</dbReference>
<evidence type="ECO:0000259" key="15">
    <source>
        <dbReference type="Pfam" id="PF07715"/>
    </source>
</evidence>
<name>A0ABV2RBW0_9CAUL</name>
<dbReference type="PANTHER" id="PTHR32552:SF81">
    <property type="entry name" value="TONB-DEPENDENT OUTER MEMBRANE RECEPTOR"/>
    <property type="match status" value="1"/>
</dbReference>
<evidence type="ECO:0000256" key="4">
    <source>
        <dbReference type="ARBA" id="ARBA00022496"/>
    </source>
</evidence>
<feature type="domain" description="TonB-dependent receptor-like beta-barrel" evidence="14">
    <location>
        <begin position="242"/>
        <end position="722"/>
    </location>
</feature>
<keyword evidence="6" id="KW-0408">Iron</keyword>
<keyword evidence="5 11" id="KW-0812">Transmembrane</keyword>
<dbReference type="PANTHER" id="PTHR32552">
    <property type="entry name" value="FERRICHROME IRON RECEPTOR-RELATED"/>
    <property type="match status" value="1"/>
</dbReference>
<dbReference type="EMBL" id="JBEPTF010000002">
    <property type="protein sequence ID" value="MET4684065.1"/>
    <property type="molecule type" value="Genomic_DNA"/>
</dbReference>
<evidence type="ECO:0000256" key="12">
    <source>
        <dbReference type="RuleBase" id="RU003357"/>
    </source>
</evidence>
<evidence type="ECO:0000256" key="5">
    <source>
        <dbReference type="ARBA" id="ARBA00022692"/>
    </source>
</evidence>
<dbReference type="InterPro" id="IPR039426">
    <property type="entry name" value="TonB-dep_rcpt-like"/>
</dbReference>
<comment type="caution">
    <text evidence="16">The sequence shown here is derived from an EMBL/GenBank/DDBJ whole genome shotgun (WGS) entry which is preliminary data.</text>
</comment>